<accession>A0ABR2G8V3</accession>
<feature type="region of interest" description="Disordered" evidence="1">
    <location>
        <begin position="65"/>
        <end position="107"/>
    </location>
</feature>
<evidence type="ECO:0000256" key="1">
    <source>
        <dbReference type="SAM" id="MobiDB-lite"/>
    </source>
</evidence>
<dbReference type="Proteomes" id="UP001472677">
    <property type="component" value="Unassembled WGS sequence"/>
</dbReference>
<gene>
    <name evidence="2" type="ORF">V6N12_065488</name>
</gene>
<proteinExistence type="predicted"/>
<name>A0ABR2G8V3_9ROSI</name>
<dbReference type="EMBL" id="JBBPBM010000002">
    <property type="protein sequence ID" value="KAK8597011.1"/>
    <property type="molecule type" value="Genomic_DNA"/>
</dbReference>
<protein>
    <submittedName>
        <fullName evidence="2">Uncharacterized protein</fullName>
    </submittedName>
</protein>
<evidence type="ECO:0000313" key="2">
    <source>
        <dbReference type="EMBL" id="KAK8597011.1"/>
    </source>
</evidence>
<organism evidence="2 3">
    <name type="scientific">Hibiscus sabdariffa</name>
    <name type="common">roselle</name>
    <dbReference type="NCBI Taxonomy" id="183260"/>
    <lineage>
        <taxon>Eukaryota</taxon>
        <taxon>Viridiplantae</taxon>
        <taxon>Streptophyta</taxon>
        <taxon>Embryophyta</taxon>
        <taxon>Tracheophyta</taxon>
        <taxon>Spermatophyta</taxon>
        <taxon>Magnoliopsida</taxon>
        <taxon>eudicotyledons</taxon>
        <taxon>Gunneridae</taxon>
        <taxon>Pentapetalae</taxon>
        <taxon>rosids</taxon>
        <taxon>malvids</taxon>
        <taxon>Malvales</taxon>
        <taxon>Malvaceae</taxon>
        <taxon>Malvoideae</taxon>
        <taxon>Hibiscus</taxon>
    </lineage>
</organism>
<reference evidence="2 3" key="1">
    <citation type="journal article" date="2024" name="G3 (Bethesda)">
        <title>Genome assembly of Hibiscus sabdariffa L. provides insights into metabolisms of medicinal natural products.</title>
        <authorList>
            <person name="Kim T."/>
        </authorList>
    </citation>
    <scope>NUCLEOTIDE SEQUENCE [LARGE SCALE GENOMIC DNA]</scope>
    <source>
        <strain evidence="2">TK-2024</strain>
        <tissue evidence="2">Old leaves</tissue>
    </source>
</reference>
<evidence type="ECO:0000313" key="3">
    <source>
        <dbReference type="Proteomes" id="UP001472677"/>
    </source>
</evidence>
<keyword evidence="3" id="KW-1185">Reference proteome</keyword>
<sequence>MTFRTRQGSNYGIGRGRVGEPAMAELSRIRHISCQPRFTCPGRRFPAMADLSRIRHISCQPRFSRRGRRFPAEAEDFPSSQGSKLSRQDSKSVTCRDPCRGRPGQEIQSGVRLDQHIFLSISVQRACQFEAEKIANAGSQAHAQGR</sequence>
<comment type="caution">
    <text evidence="2">The sequence shown here is derived from an EMBL/GenBank/DDBJ whole genome shotgun (WGS) entry which is preliminary data.</text>
</comment>